<dbReference type="KEGG" id="bact:AB656_06255"/>
<dbReference type="InterPro" id="IPR000843">
    <property type="entry name" value="HTH_LacI"/>
</dbReference>
<dbReference type="InterPro" id="IPR010982">
    <property type="entry name" value="Lambda_DNA-bd_dom_sf"/>
</dbReference>
<dbReference type="SUPFAM" id="SSF47413">
    <property type="entry name" value="lambda repressor-like DNA-binding domains"/>
    <property type="match status" value="1"/>
</dbReference>
<protein>
    <submittedName>
        <fullName evidence="6">LacI family transcriptional regulator</fullName>
    </submittedName>
</protein>
<dbReference type="CDD" id="cd01392">
    <property type="entry name" value="HTH_LacI"/>
    <property type="match status" value="1"/>
</dbReference>
<sequence>MVNAQQRMPSIKDVARQAGVSVTTVSRYLNGGPHLSEQKRLAIAKAVEELNYRPNTIARALVSSEFQSIAVIATDISLYGTMQLVQGIEQAARQRGYLVTVTLVGNGRGNVRETVDQLIRNRPIGCVILDIERSSLLHSFAGYIAKALPTVIVDETDRTQGNLPIGAYHGGYQVTQYLLRLGHKTVYHVAIPENGNTYTRSFGWRKALEEAGAVVPSPIPCSWDPREAEQIGRYLSSYLEVTAIFAGNDEIAAGVIRGLLLEGKRVPADVSVAGFDDNPIGELTVPSITTWRQDFQEIGARAVSRLADEPDGKPGDKSGVSGGRASSEGCTVDDEVPARLIIRESTAPPPSLAAAEG</sequence>
<evidence type="ECO:0000256" key="4">
    <source>
        <dbReference type="SAM" id="MobiDB-lite"/>
    </source>
</evidence>
<keyword evidence="3" id="KW-0804">Transcription</keyword>
<dbReference type="RefSeq" id="WP_033504223.1">
    <property type="nucleotide sequence ID" value="NZ_CP011786.1"/>
</dbReference>
<dbReference type="Pfam" id="PF00356">
    <property type="entry name" value="LacI"/>
    <property type="match status" value="1"/>
</dbReference>
<gene>
    <name evidence="6" type="ORF">BACT_0086</name>
</gene>
<dbReference type="OrthoDB" id="9785139at2"/>
<reference evidence="6 7" key="1">
    <citation type="submission" date="2014-03" db="EMBL/GenBank/DDBJ databases">
        <title>Genomics of Bifidobacteria.</title>
        <authorList>
            <person name="Ventura M."/>
            <person name="Milani C."/>
            <person name="Lugli G.A."/>
        </authorList>
    </citation>
    <scope>NUCLEOTIDE SEQUENCE [LARGE SCALE GENOMIC DNA]</scope>
    <source>
        <strain evidence="6 7">DSM 22766</strain>
    </source>
</reference>
<dbReference type="eggNOG" id="COG1609">
    <property type="taxonomic scope" value="Bacteria"/>
</dbReference>
<feature type="region of interest" description="Disordered" evidence="4">
    <location>
        <begin position="303"/>
        <end position="357"/>
    </location>
</feature>
<keyword evidence="7" id="KW-1185">Reference proteome</keyword>
<feature type="compositionally biased region" description="Basic and acidic residues" evidence="4">
    <location>
        <begin position="306"/>
        <end position="316"/>
    </location>
</feature>
<evidence type="ECO:0000313" key="6">
    <source>
        <dbReference type="EMBL" id="KFI39256.1"/>
    </source>
</evidence>
<dbReference type="InterPro" id="IPR028082">
    <property type="entry name" value="Peripla_BP_I"/>
</dbReference>
<dbReference type="PANTHER" id="PTHR30146:SF109">
    <property type="entry name" value="HTH-TYPE TRANSCRIPTIONAL REGULATOR GALS"/>
    <property type="match status" value="1"/>
</dbReference>
<dbReference type="Pfam" id="PF13377">
    <property type="entry name" value="Peripla_BP_3"/>
    <property type="match status" value="1"/>
</dbReference>
<accession>A0A086YYA6</accession>
<dbReference type="GO" id="GO:0003700">
    <property type="term" value="F:DNA-binding transcription factor activity"/>
    <property type="evidence" value="ECO:0007669"/>
    <property type="project" value="TreeGrafter"/>
</dbReference>
<dbReference type="EMBL" id="JGYK01000002">
    <property type="protein sequence ID" value="KFI39256.1"/>
    <property type="molecule type" value="Genomic_DNA"/>
</dbReference>
<comment type="caution">
    <text evidence="6">The sequence shown here is derived from an EMBL/GenBank/DDBJ whole genome shotgun (WGS) entry which is preliminary data.</text>
</comment>
<dbReference type="PROSITE" id="PS50932">
    <property type="entry name" value="HTH_LACI_2"/>
    <property type="match status" value="1"/>
</dbReference>
<evidence type="ECO:0000313" key="7">
    <source>
        <dbReference type="Proteomes" id="UP000029015"/>
    </source>
</evidence>
<evidence type="ECO:0000256" key="1">
    <source>
        <dbReference type="ARBA" id="ARBA00023015"/>
    </source>
</evidence>
<dbReference type="InterPro" id="IPR046335">
    <property type="entry name" value="LacI/GalR-like_sensor"/>
</dbReference>
<dbReference type="Gene3D" id="3.40.50.2300">
    <property type="match status" value="2"/>
</dbReference>
<dbReference type="CDD" id="cd01574">
    <property type="entry name" value="PBP1_LacI"/>
    <property type="match status" value="1"/>
</dbReference>
<dbReference type="Gene3D" id="1.10.260.40">
    <property type="entry name" value="lambda repressor-like DNA-binding domains"/>
    <property type="match status" value="1"/>
</dbReference>
<feature type="domain" description="HTH lacI-type" evidence="5">
    <location>
        <begin position="9"/>
        <end position="63"/>
    </location>
</feature>
<evidence type="ECO:0000259" key="5">
    <source>
        <dbReference type="PROSITE" id="PS50932"/>
    </source>
</evidence>
<dbReference type="SUPFAM" id="SSF53822">
    <property type="entry name" value="Periplasmic binding protein-like I"/>
    <property type="match status" value="1"/>
</dbReference>
<name>A0A086YYA6_9BIFI</name>
<dbReference type="PROSITE" id="PS00356">
    <property type="entry name" value="HTH_LACI_1"/>
    <property type="match status" value="1"/>
</dbReference>
<organism evidence="6 7">
    <name type="scientific">Bifidobacterium actinocoloniiforme DSM 22766</name>
    <dbReference type="NCBI Taxonomy" id="1437605"/>
    <lineage>
        <taxon>Bacteria</taxon>
        <taxon>Bacillati</taxon>
        <taxon>Actinomycetota</taxon>
        <taxon>Actinomycetes</taxon>
        <taxon>Bifidobacteriales</taxon>
        <taxon>Bifidobacteriaceae</taxon>
        <taxon>Bifidobacterium</taxon>
    </lineage>
</organism>
<keyword evidence="2" id="KW-0238">DNA-binding</keyword>
<dbReference type="PATRIC" id="fig|1437605.7.peg.1282"/>
<dbReference type="Proteomes" id="UP000029015">
    <property type="component" value="Unassembled WGS sequence"/>
</dbReference>
<keyword evidence="1" id="KW-0805">Transcription regulation</keyword>
<dbReference type="GO" id="GO:0000976">
    <property type="term" value="F:transcription cis-regulatory region binding"/>
    <property type="evidence" value="ECO:0007669"/>
    <property type="project" value="TreeGrafter"/>
</dbReference>
<dbReference type="AlphaFoldDB" id="A0A086YYA6"/>
<dbReference type="SMART" id="SM00354">
    <property type="entry name" value="HTH_LACI"/>
    <property type="match status" value="1"/>
</dbReference>
<dbReference type="STRING" id="1437605.AB656_06255"/>
<dbReference type="PRINTS" id="PR00036">
    <property type="entry name" value="HTHLACI"/>
</dbReference>
<evidence type="ECO:0000256" key="2">
    <source>
        <dbReference type="ARBA" id="ARBA00023125"/>
    </source>
</evidence>
<evidence type="ECO:0000256" key="3">
    <source>
        <dbReference type="ARBA" id="ARBA00023163"/>
    </source>
</evidence>
<proteinExistence type="predicted"/>
<dbReference type="PANTHER" id="PTHR30146">
    <property type="entry name" value="LACI-RELATED TRANSCRIPTIONAL REPRESSOR"/>
    <property type="match status" value="1"/>
</dbReference>